<reference evidence="4 5" key="1">
    <citation type="submission" date="2018-07" db="EMBL/GenBank/DDBJ databases">
        <title>Genomic Encyclopedia of Type Strains, Phase IV (KMG-IV): sequencing the most valuable type-strain genomes for metagenomic binning, comparative biology and taxonomic classification.</title>
        <authorList>
            <person name="Goeker M."/>
        </authorList>
    </citation>
    <scope>NUCLEOTIDE SEQUENCE [LARGE SCALE GENOMIC DNA]</scope>
    <source>
        <strain evidence="4 5">DSM 27016</strain>
    </source>
</reference>
<dbReference type="InterPro" id="IPR036163">
    <property type="entry name" value="HMA_dom_sf"/>
</dbReference>
<comment type="caution">
    <text evidence="4">The sequence shown here is derived from an EMBL/GenBank/DDBJ whole genome shotgun (WGS) entry which is preliminary data.</text>
</comment>
<dbReference type="SUPFAM" id="SSF55008">
    <property type="entry name" value="HMA, heavy metal-associated domain"/>
    <property type="match status" value="1"/>
</dbReference>
<dbReference type="InterPro" id="IPR006121">
    <property type="entry name" value="HMA_dom"/>
</dbReference>
<dbReference type="OrthoDB" id="9801832at2"/>
<gene>
    <name evidence="4" type="ORF">DFR58_11260</name>
</gene>
<proteinExistence type="predicted"/>
<dbReference type="PANTHER" id="PTHR46594:SF4">
    <property type="entry name" value="P-TYPE CATION-TRANSPORTING ATPASE"/>
    <property type="match status" value="1"/>
</dbReference>
<evidence type="ECO:0000259" key="3">
    <source>
        <dbReference type="PROSITE" id="PS50846"/>
    </source>
</evidence>
<dbReference type="Pfam" id="PF00403">
    <property type="entry name" value="HMA"/>
    <property type="match status" value="1"/>
</dbReference>
<dbReference type="Gene3D" id="3.30.70.100">
    <property type="match status" value="1"/>
</dbReference>
<feature type="domain" description="HMA" evidence="3">
    <location>
        <begin position="2"/>
        <end position="68"/>
    </location>
</feature>
<sequence length="69" mass="7642">METTTFNVPSITCSICSNKIQQSLKGVKGVNTVSVDLKTKTVNVDYEPHDINPEEIRKNVSSIGYEVIQ</sequence>
<dbReference type="EMBL" id="QPJT01000012">
    <property type="protein sequence ID" value="RCX16078.1"/>
    <property type="molecule type" value="Genomic_DNA"/>
</dbReference>
<evidence type="ECO:0000256" key="1">
    <source>
        <dbReference type="ARBA" id="ARBA00015313"/>
    </source>
</evidence>
<dbReference type="PROSITE" id="PS50846">
    <property type="entry name" value="HMA_2"/>
    <property type="match status" value="1"/>
</dbReference>
<dbReference type="Proteomes" id="UP000253034">
    <property type="component" value="Unassembled WGS sequence"/>
</dbReference>
<dbReference type="RefSeq" id="WP_114298003.1">
    <property type="nucleotide sequence ID" value="NZ_QPJT01000012.1"/>
</dbReference>
<keyword evidence="5" id="KW-1185">Reference proteome</keyword>
<dbReference type="GO" id="GO:0046872">
    <property type="term" value="F:metal ion binding"/>
    <property type="evidence" value="ECO:0007669"/>
    <property type="project" value="UniProtKB-KW"/>
</dbReference>
<organism evidence="4 5">
    <name type="scientific">Anaerobacterium chartisolvens</name>
    <dbReference type="NCBI Taxonomy" id="1297424"/>
    <lineage>
        <taxon>Bacteria</taxon>
        <taxon>Bacillati</taxon>
        <taxon>Bacillota</taxon>
        <taxon>Clostridia</taxon>
        <taxon>Eubacteriales</taxon>
        <taxon>Oscillospiraceae</taxon>
        <taxon>Anaerobacterium</taxon>
    </lineage>
</organism>
<dbReference type="AlphaFoldDB" id="A0A369B631"/>
<dbReference type="FunFam" id="3.30.70.100:FF:000001">
    <property type="entry name" value="ATPase copper transporting beta"/>
    <property type="match status" value="1"/>
</dbReference>
<dbReference type="PANTHER" id="PTHR46594">
    <property type="entry name" value="P-TYPE CATION-TRANSPORTING ATPASE"/>
    <property type="match status" value="1"/>
</dbReference>
<evidence type="ECO:0000256" key="2">
    <source>
        <dbReference type="ARBA" id="ARBA00022723"/>
    </source>
</evidence>
<evidence type="ECO:0000313" key="5">
    <source>
        <dbReference type="Proteomes" id="UP000253034"/>
    </source>
</evidence>
<evidence type="ECO:0000313" key="4">
    <source>
        <dbReference type="EMBL" id="RCX16078.1"/>
    </source>
</evidence>
<dbReference type="CDD" id="cd00371">
    <property type="entry name" value="HMA"/>
    <property type="match status" value="1"/>
</dbReference>
<protein>
    <recommendedName>
        <fullName evidence="1">Copper chaperone CopZ</fullName>
    </recommendedName>
</protein>
<accession>A0A369B631</accession>
<name>A0A369B631_9FIRM</name>
<keyword evidence="2" id="KW-0479">Metal-binding</keyword>